<name>A0AAP4D0K6_9ENTR</name>
<dbReference type="Proteomes" id="UP001223214">
    <property type="component" value="Unassembled WGS sequence"/>
</dbReference>
<protein>
    <submittedName>
        <fullName evidence="2">TIGR03756 family integrating conjugative element protein</fullName>
    </submittedName>
</protein>
<keyword evidence="3" id="KW-1185">Reference proteome</keyword>
<gene>
    <name evidence="2" type="ORF">QQF32_01785</name>
</gene>
<evidence type="ECO:0000313" key="3">
    <source>
        <dbReference type="Proteomes" id="UP001223214"/>
    </source>
</evidence>
<evidence type="ECO:0000313" key="2">
    <source>
        <dbReference type="EMBL" id="MDK9361934.1"/>
    </source>
</evidence>
<dbReference type="NCBIfam" id="TIGR03756">
    <property type="entry name" value="conj_TIGR03756"/>
    <property type="match status" value="1"/>
</dbReference>
<keyword evidence="1" id="KW-0732">Signal</keyword>
<comment type="caution">
    <text evidence="2">The sequence shown here is derived from an EMBL/GenBank/DDBJ whole genome shotgun (WGS) entry which is preliminary data.</text>
</comment>
<accession>A0AAP4D0K6</accession>
<feature type="chain" id="PRO_5042989522" evidence="1">
    <location>
        <begin position="20"/>
        <end position="309"/>
    </location>
</feature>
<dbReference type="Pfam" id="PF06834">
    <property type="entry name" value="TraU"/>
    <property type="match status" value="1"/>
</dbReference>
<proteinExistence type="predicted"/>
<dbReference type="InterPro" id="IPR026331">
    <property type="entry name" value="PFL_4710"/>
</dbReference>
<evidence type="ECO:0000256" key="1">
    <source>
        <dbReference type="SAM" id="SignalP"/>
    </source>
</evidence>
<feature type="signal peptide" evidence="1">
    <location>
        <begin position="1"/>
        <end position="19"/>
    </location>
</feature>
<dbReference type="EMBL" id="JASSOM010000003">
    <property type="protein sequence ID" value="MDK9361934.1"/>
    <property type="molecule type" value="Genomic_DNA"/>
</dbReference>
<reference evidence="2 3" key="1">
    <citation type="submission" date="2023-06" db="EMBL/GenBank/DDBJ databases">
        <title>Identification and characterization of antibiotic-resistant Gram-negative bacteria.</title>
        <authorList>
            <person name="Cho G.-S."/>
            <person name="Lee J."/>
            <person name="Tai E."/>
            <person name="Jeong S."/>
            <person name="Kim I."/>
            <person name="Kim B.-E."/>
            <person name="Jeong M.-I."/>
            <person name="Oh K.-K."/>
            <person name="Franz C.M.A.P."/>
        </authorList>
    </citation>
    <scope>NUCLEOTIDE SEQUENCE [LARGE SCALE GENOMIC DNA]</scope>
    <source>
        <strain evidence="2 3">V106_12</strain>
    </source>
</reference>
<organism evidence="2 3">
    <name type="scientific">Lelliottia wanjuensis</name>
    <dbReference type="NCBI Taxonomy" id="3050585"/>
    <lineage>
        <taxon>Bacteria</taxon>
        <taxon>Pseudomonadati</taxon>
        <taxon>Pseudomonadota</taxon>
        <taxon>Gammaproteobacteria</taxon>
        <taxon>Enterobacterales</taxon>
        <taxon>Enterobacteriaceae</taxon>
        <taxon>Lelliottia</taxon>
    </lineage>
</organism>
<sequence length="309" mass="33809">MNPSRLLFPLLLAVLPAQALNTAQIIASSLSADCLHYRIVGICYWLYCTPFGCSVRTSVKVKHSLPDLVVSTYAVPGHNPWQEMAFIGSPIPGVAEGGGDTNPREGDPKTKIRFKNADAFGHPGGETFYKFLSGFGYNCRSPAVAFQPYFVSTFDAAAWRTGIPESFYPEALTPGLREVGQTGDLWGNVYPRAGALGQTHDYKAGAVIAQRSADIVTRTGQPHVYLPLTTSPRDGYWPPDPVQENQPDNHGWQMLSPAMSQQCITFPDRSSEDAYADRLSDTGGYAWTLWRPYSCCQRRGQTFLGSTGG</sequence>
<dbReference type="RefSeq" id="WP_285149686.1">
    <property type="nucleotide sequence ID" value="NZ_JASSOM010000003.1"/>
</dbReference>
<dbReference type="AlphaFoldDB" id="A0AAP4D0K6"/>
<dbReference type="InterPro" id="IPR009649">
    <property type="entry name" value="TraU"/>
</dbReference>